<accession>A0AAN6DKR6</accession>
<dbReference type="Proteomes" id="UP001196530">
    <property type="component" value="Unassembled WGS sequence"/>
</dbReference>
<comment type="caution">
    <text evidence="2">The sequence shown here is derived from an EMBL/GenBank/DDBJ whole genome shotgun (WGS) entry which is preliminary data.</text>
</comment>
<keyword evidence="1" id="KW-1133">Transmembrane helix</keyword>
<evidence type="ECO:0000313" key="3">
    <source>
        <dbReference type="Proteomes" id="UP001196530"/>
    </source>
</evidence>
<dbReference type="PANTHER" id="PTHR38699">
    <property type="entry name" value="CHROMOSOME 1, WHOLE GENOME SHOTGUN SEQUENCE"/>
    <property type="match status" value="1"/>
</dbReference>
<dbReference type="RefSeq" id="XP_043062607.1">
    <property type="nucleotide sequence ID" value="XM_043206438.1"/>
</dbReference>
<feature type="transmembrane region" description="Helical" evidence="1">
    <location>
        <begin position="55"/>
        <end position="76"/>
    </location>
</feature>
<reference evidence="2" key="1">
    <citation type="journal article" date="2021" name="G3 (Bethesda)">
        <title>Genomic diversity, chromosomal rearrangements, and interspecies hybridization in the ogataea polymorpha species complex.</title>
        <authorList>
            <person name="Hanson S.J."/>
            <person name="Cinneide E.O."/>
            <person name="Salzberg L.I."/>
            <person name="Wolfe K.H."/>
            <person name="McGowan J."/>
            <person name="Fitzpatrick D.A."/>
            <person name="Matlin K."/>
        </authorList>
    </citation>
    <scope>NUCLEOTIDE SEQUENCE</scope>
    <source>
        <strain evidence="2">61-244</strain>
    </source>
</reference>
<dbReference type="EMBL" id="JAHLUX010000001">
    <property type="protein sequence ID" value="KAG7822237.1"/>
    <property type="molecule type" value="Genomic_DNA"/>
</dbReference>
<dbReference type="GO" id="GO:0000423">
    <property type="term" value="P:mitophagy"/>
    <property type="evidence" value="ECO:0007669"/>
    <property type="project" value="InterPro"/>
</dbReference>
<dbReference type="AlphaFoldDB" id="A0AAN6DKR6"/>
<dbReference type="PANTHER" id="PTHR38699:SF1">
    <property type="entry name" value="MITOPHAGY RECEPTOR ATG43"/>
    <property type="match status" value="1"/>
</dbReference>
<name>A0AAN6DKR6_PICAN</name>
<dbReference type="InterPro" id="IPR013898">
    <property type="entry name" value="Atg43"/>
</dbReference>
<organism evidence="2 3">
    <name type="scientific">Pichia angusta</name>
    <name type="common">Yeast</name>
    <name type="synonym">Hansenula polymorpha</name>
    <dbReference type="NCBI Taxonomy" id="870730"/>
    <lineage>
        <taxon>Eukaryota</taxon>
        <taxon>Fungi</taxon>
        <taxon>Dikarya</taxon>
        <taxon>Ascomycota</taxon>
        <taxon>Saccharomycotina</taxon>
        <taxon>Pichiomycetes</taxon>
        <taxon>Pichiales</taxon>
        <taxon>Pichiaceae</taxon>
        <taxon>Ogataea</taxon>
    </lineage>
</organism>
<protein>
    <submittedName>
        <fullName evidence="2">Uncharacterized protein</fullName>
    </submittedName>
</protein>
<dbReference type="GO" id="GO:0140580">
    <property type="term" value="F:mitochondrion autophagosome adaptor activity"/>
    <property type="evidence" value="ECO:0007669"/>
    <property type="project" value="InterPro"/>
</dbReference>
<dbReference type="GeneID" id="66124763"/>
<evidence type="ECO:0000313" key="2">
    <source>
        <dbReference type="EMBL" id="KAG7822237.1"/>
    </source>
</evidence>
<proteinExistence type="predicted"/>
<sequence>MAQKINIPDLRFEQVFRRNLLNYAKQRKGAQTTDADPLPIITPSLVLYTIIKDQMLMPFVQGFAVAFGLMLLRPWIRKTYEAGRLVGVRLVTSIGNVTATLRPYK</sequence>
<keyword evidence="1" id="KW-0812">Transmembrane</keyword>
<evidence type="ECO:0000256" key="1">
    <source>
        <dbReference type="SAM" id="Phobius"/>
    </source>
</evidence>
<gene>
    <name evidence="2" type="ORF">KL928_000712</name>
</gene>
<keyword evidence="1" id="KW-0472">Membrane</keyword>